<feature type="region of interest" description="Disordered" evidence="4">
    <location>
        <begin position="514"/>
        <end position="536"/>
    </location>
</feature>
<dbReference type="Pfam" id="PF24294">
    <property type="entry name" value="Chromo_PTM"/>
    <property type="match status" value="1"/>
</dbReference>
<dbReference type="SUPFAM" id="SSF57903">
    <property type="entry name" value="FYVE/PHD zinc finger"/>
    <property type="match status" value="2"/>
</dbReference>
<dbReference type="InterPro" id="IPR011011">
    <property type="entry name" value="Znf_FYVE_PHD"/>
</dbReference>
<dbReference type="EMBL" id="LT934118">
    <property type="protein sequence ID" value="VAI04246.1"/>
    <property type="molecule type" value="Genomic_DNA"/>
</dbReference>
<feature type="domain" description="Zinc finger PHD-type" evidence="5">
    <location>
        <begin position="767"/>
        <end position="816"/>
    </location>
</feature>
<sequence length="1310" mass="143838">MDGTLVCCDGCPWAYHSRCIGLNKAFLPQGLWFCPECVVNKLGPASSRIERGARGAQMFGIDMCGRLFLGSCNYLLVIGTSTDAGSYARYYNQYDVVKVMRILAPLDAYTDICMRITEYWRHLLDIFQNERSKIGKEAGVTYTTQSNTLSSVTPTDTAVGSVLTTLKDAAGKHLEKQECMVTSVGAPTEKNNEVCRQTPLAPNDIHNTPMNGAFRPAGISSISHENRSEVTGVSSVMPARSSHVLVRPDFPSCGSGIDSGLSRQDTGNTISVKAGLSCPSSYKSKYPLQLISEIGSTSDGKSAKAPSFKPQAYMNLYNHGNVAASAAANLAILTSEEGKVSVSQLTTNLRKKMAADCALQVKAFSSPAAQFIWPSTEKKIMEVPRDRCGWCIACKISAAGAKKACFLNVATANAAKGSARILSAMHVIKSSGSHFPSIAAYIVNMEESLRGLLVGSLQDTQQRQRWHKQLQEASNCKTIVPLLLELESNIRSIAFSPIWVKLVDDWPMESPPASAGALRPAAYQKRGTGGRRGRKRSVITESAAVADDDKSWKKVNWWSGGNISKRILQRGVHLSSAIRKAARQGGKKRMAGLSYHDCSILPRRTRQFAWRACVGLSQNSSQLALQVRYLDAHIRWKEFLSPDQIPSDGRSSDADFSALRNAVVCDKKIVDNKIRYALKFPNQKHLPVRVTKNILEAEGNQDQNGKFWFSENHVPLYMVREFEQKPGVSSLPTPGIVHSFMNLYKRRVKASTGDVFSYLFHKGDIYPCSSCKKDVPFRDVIRCSDCQGYCHKECTVKSVGGKGGTAASSLICKLCLQKRNLILTNYSTNARYALPQKKSTGQLPVSAPKIIFKVGSSHSAEPAAKVQAQPVSKVQAQPVTKVETWPVAKVETLSTAKVQTHPITELKAWPVANLATQNVAGLKAQAKIEANKSKSEKPRRRKRTEEIKYFGLSWKKNKGDRSGSDFRANDVILKCKDDFLYVRCEQCKAWVHGDALRLEEDRILEVVQYRCCKCRRRAMPICPHSDDYKKPEPEFSEQTVATSSQSSMLSSEETASVANQDPLLASYGIVEPIGEETFDADLSMNTVRFTSGTNQKLTIRRAQGKNSGCVDQAGVDEYSNQNQPLADANVNFSHMNGFSLSELEGVDPSELLGWDLSQGNEYSSPPDYTANCQLNGASCGSAATGDFEPQTFFSFTDLLEADDTRFGQTFGMSAGLQDDGNCTGSFDQEIASFDDMAFMVEDVSSNMHFPANAPPPDDAPCKKCNNSQPPPDLKCLVCGLCIHRQCSPWDESDLPVESADWACGACREWR</sequence>
<dbReference type="InterPro" id="IPR056618">
    <property type="entry name" value="Chromo_PTM"/>
</dbReference>
<keyword evidence="3" id="KW-0862">Zinc</keyword>
<reference evidence="6 7" key="1">
    <citation type="submission" date="2017-09" db="EMBL/GenBank/DDBJ databases">
        <authorList>
            <consortium name="International Durum Wheat Genome Sequencing Consortium (IDWGSC)"/>
            <person name="Milanesi L."/>
        </authorList>
    </citation>
    <scope>NUCLEOTIDE SEQUENCE [LARGE SCALE GENOMIC DNA]</scope>
    <source>
        <strain evidence="7">cv. Svevo</strain>
    </source>
</reference>
<protein>
    <recommendedName>
        <fullName evidence="5">Zinc finger PHD-type domain-containing protein</fullName>
    </recommendedName>
</protein>
<keyword evidence="1" id="KW-0479">Metal-binding</keyword>
<evidence type="ECO:0000259" key="5">
    <source>
        <dbReference type="SMART" id="SM00249"/>
    </source>
</evidence>
<dbReference type="InterPro" id="IPR019787">
    <property type="entry name" value="Znf_PHD-finger"/>
</dbReference>
<evidence type="ECO:0000313" key="7">
    <source>
        <dbReference type="Proteomes" id="UP000324705"/>
    </source>
</evidence>
<dbReference type="Proteomes" id="UP000324705">
    <property type="component" value="Chromosome 4B"/>
</dbReference>
<dbReference type="InterPro" id="IPR001965">
    <property type="entry name" value="Znf_PHD"/>
</dbReference>
<dbReference type="CDD" id="cd15517">
    <property type="entry name" value="PHD_TCF19_like"/>
    <property type="match status" value="1"/>
</dbReference>
<evidence type="ECO:0000313" key="6">
    <source>
        <dbReference type="EMBL" id="VAI04246.1"/>
    </source>
</evidence>
<evidence type="ECO:0000256" key="1">
    <source>
        <dbReference type="ARBA" id="ARBA00022723"/>
    </source>
</evidence>
<evidence type="ECO:0000256" key="2">
    <source>
        <dbReference type="ARBA" id="ARBA00022771"/>
    </source>
</evidence>
<dbReference type="Pfam" id="PF00628">
    <property type="entry name" value="PHD"/>
    <property type="match status" value="1"/>
</dbReference>
<accession>A0A9R0WA39</accession>
<proteinExistence type="predicted"/>
<dbReference type="InterPro" id="IPR013083">
    <property type="entry name" value="Znf_RING/FYVE/PHD"/>
</dbReference>
<feature type="region of interest" description="Disordered" evidence="4">
    <location>
        <begin position="1029"/>
        <end position="1050"/>
    </location>
</feature>
<name>A0A9R0WA39_TRITD</name>
<evidence type="ECO:0000256" key="4">
    <source>
        <dbReference type="SAM" id="MobiDB-lite"/>
    </source>
</evidence>
<evidence type="ECO:0000256" key="3">
    <source>
        <dbReference type="ARBA" id="ARBA00022833"/>
    </source>
</evidence>
<keyword evidence="2" id="KW-0863">Zinc-finger</keyword>
<feature type="domain" description="Zinc finger PHD-type" evidence="5">
    <location>
        <begin position="3"/>
        <end position="38"/>
    </location>
</feature>
<organism evidence="6 7">
    <name type="scientific">Triticum turgidum subsp. durum</name>
    <name type="common">Durum wheat</name>
    <name type="synonym">Triticum durum</name>
    <dbReference type="NCBI Taxonomy" id="4567"/>
    <lineage>
        <taxon>Eukaryota</taxon>
        <taxon>Viridiplantae</taxon>
        <taxon>Streptophyta</taxon>
        <taxon>Embryophyta</taxon>
        <taxon>Tracheophyta</taxon>
        <taxon>Spermatophyta</taxon>
        <taxon>Magnoliopsida</taxon>
        <taxon>Liliopsida</taxon>
        <taxon>Poales</taxon>
        <taxon>Poaceae</taxon>
        <taxon>BOP clade</taxon>
        <taxon>Pooideae</taxon>
        <taxon>Triticodae</taxon>
        <taxon>Triticeae</taxon>
        <taxon>Triticinae</taxon>
        <taxon>Triticum</taxon>
    </lineage>
</organism>
<dbReference type="SMART" id="SM00249">
    <property type="entry name" value="PHD"/>
    <property type="match status" value="4"/>
</dbReference>
<dbReference type="PANTHER" id="PTHR46508">
    <property type="entry name" value="PHD FINGER FAMILY PROTEIN"/>
    <property type="match status" value="1"/>
</dbReference>
<gene>
    <name evidence="6" type="ORF">TRITD_4Bv1G058310</name>
</gene>
<dbReference type="PANTHER" id="PTHR46508:SF22">
    <property type="entry name" value="PHD-TYPE DOMAIN-CONTAINING PROTEIN"/>
    <property type="match status" value="1"/>
</dbReference>
<dbReference type="Gramene" id="TRITD4Bv1G058310.2">
    <property type="protein sequence ID" value="TRITD4Bv1G058310.2"/>
    <property type="gene ID" value="TRITD4Bv1G058310"/>
</dbReference>
<feature type="domain" description="Zinc finger PHD-type" evidence="5">
    <location>
        <begin position="974"/>
        <end position="1015"/>
    </location>
</feature>
<feature type="compositionally biased region" description="Low complexity" evidence="4">
    <location>
        <begin position="1041"/>
        <end position="1050"/>
    </location>
</feature>
<keyword evidence="7" id="KW-1185">Reference proteome</keyword>
<dbReference type="GO" id="GO:0008270">
    <property type="term" value="F:zinc ion binding"/>
    <property type="evidence" value="ECO:0007669"/>
    <property type="project" value="UniProtKB-KW"/>
</dbReference>
<dbReference type="Gene3D" id="3.30.40.10">
    <property type="entry name" value="Zinc/RING finger domain, C3HC4 (zinc finger)"/>
    <property type="match status" value="2"/>
</dbReference>
<feature type="domain" description="Zinc finger PHD-type" evidence="5">
    <location>
        <begin position="1260"/>
        <end position="1307"/>
    </location>
</feature>